<comment type="caution">
    <text evidence="2">The sequence shown here is derived from an EMBL/GenBank/DDBJ whole genome shotgun (WGS) entry which is preliminary data.</text>
</comment>
<keyword evidence="3" id="KW-1185">Reference proteome</keyword>
<reference evidence="2 3" key="1">
    <citation type="journal article" date="2019" name="Nat. Ecol. Evol.">
        <title>Megaphylogeny resolves global patterns of mushroom evolution.</title>
        <authorList>
            <person name="Varga T."/>
            <person name="Krizsan K."/>
            <person name="Foldi C."/>
            <person name="Dima B."/>
            <person name="Sanchez-Garcia M."/>
            <person name="Sanchez-Ramirez S."/>
            <person name="Szollosi G.J."/>
            <person name="Szarkandi J.G."/>
            <person name="Papp V."/>
            <person name="Albert L."/>
            <person name="Andreopoulos W."/>
            <person name="Angelini C."/>
            <person name="Antonin V."/>
            <person name="Barry K.W."/>
            <person name="Bougher N.L."/>
            <person name="Buchanan P."/>
            <person name="Buyck B."/>
            <person name="Bense V."/>
            <person name="Catcheside P."/>
            <person name="Chovatia M."/>
            <person name="Cooper J."/>
            <person name="Damon W."/>
            <person name="Desjardin D."/>
            <person name="Finy P."/>
            <person name="Geml J."/>
            <person name="Haridas S."/>
            <person name="Hughes K."/>
            <person name="Justo A."/>
            <person name="Karasinski D."/>
            <person name="Kautmanova I."/>
            <person name="Kiss B."/>
            <person name="Kocsube S."/>
            <person name="Kotiranta H."/>
            <person name="LaButti K.M."/>
            <person name="Lechner B.E."/>
            <person name="Liimatainen K."/>
            <person name="Lipzen A."/>
            <person name="Lukacs Z."/>
            <person name="Mihaltcheva S."/>
            <person name="Morgado L.N."/>
            <person name="Niskanen T."/>
            <person name="Noordeloos M.E."/>
            <person name="Ohm R.A."/>
            <person name="Ortiz-Santana B."/>
            <person name="Ovrebo C."/>
            <person name="Racz N."/>
            <person name="Riley R."/>
            <person name="Savchenko A."/>
            <person name="Shiryaev A."/>
            <person name="Soop K."/>
            <person name="Spirin V."/>
            <person name="Szebenyi C."/>
            <person name="Tomsovsky M."/>
            <person name="Tulloss R.E."/>
            <person name="Uehling J."/>
            <person name="Grigoriev I.V."/>
            <person name="Vagvolgyi C."/>
            <person name="Papp T."/>
            <person name="Martin F.M."/>
            <person name="Miettinen O."/>
            <person name="Hibbett D.S."/>
            <person name="Nagy L.G."/>
        </authorList>
    </citation>
    <scope>NUCLEOTIDE SEQUENCE [LARGE SCALE GENOMIC DNA]</scope>
    <source>
        <strain evidence="2 3">FP101781</strain>
    </source>
</reference>
<dbReference type="InterPro" id="IPR035992">
    <property type="entry name" value="Ricin_B-like_lectins"/>
</dbReference>
<sequence length="296" mass="32202">MPGTNSVSRQVSDSAPQSVGLEAGPPQGKGEAGNTLSTSHFHGPRFISNLEGLMLEVFDEIVFSRRFSGGWNQQWLLQPDGQTGRVAFVSLHNGKYLAPDSQQKSVAAVRIAFHWIVLMDDQGRYSLCTPDGDLKLSLPTPPTACSFSPSTVDDDTVKFIILETTPSTQQCLTSGSIGQYAYPNSSFYYTYGPDPSRIHICNDLPGATLFAAVSGQGSNTQWPVGPGVNEHWNRKADALVHISTPISETGEQSAQVYEGKVGRTLHIQNLDLQVRWRGINFVPTEKTTYADPSRAA</sequence>
<organism evidence="2 3">
    <name type="scientific">Coprinellus micaceus</name>
    <name type="common">Glistening ink-cap mushroom</name>
    <name type="synonym">Coprinus micaceus</name>
    <dbReference type="NCBI Taxonomy" id="71717"/>
    <lineage>
        <taxon>Eukaryota</taxon>
        <taxon>Fungi</taxon>
        <taxon>Dikarya</taxon>
        <taxon>Basidiomycota</taxon>
        <taxon>Agaricomycotina</taxon>
        <taxon>Agaricomycetes</taxon>
        <taxon>Agaricomycetidae</taxon>
        <taxon>Agaricales</taxon>
        <taxon>Agaricineae</taxon>
        <taxon>Psathyrellaceae</taxon>
        <taxon>Coprinellus</taxon>
    </lineage>
</organism>
<dbReference type="AlphaFoldDB" id="A0A4Y7RU77"/>
<dbReference type="Proteomes" id="UP000298030">
    <property type="component" value="Unassembled WGS sequence"/>
</dbReference>
<gene>
    <name evidence="2" type="ORF">FA13DRAFT_1823661</name>
</gene>
<accession>A0A4Y7RU77</accession>
<feature type="compositionally biased region" description="Polar residues" evidence="1">
    <location>
        <begin position="1"/>
        <end position="17"/>
    </location>
</feature>
<feature type="region of interest" description="Disordered" evidence="1">
    <location>
        <begin position="1"/>
        <end position="37"/>
    </location>
</feature>
<dbReference type="SUPFAM" id="SSF50370">
    <property type="entry name" value="Ricin B-like lectins"/>
    <property type="match status" value="1"/>
</dbReference>
<dbReference type="Gene3D" id="2.80.10.50">
    <property type="match status" value="1"/>
</dbReference>
<dbReference type="EMBL" id="QPFP01000434">
    <property type="protein sequence ID" value="TEB12306.1"/>
    <property type="molecule type" value="Genomic_DNA"/>
</dbReference>
<evidence type="ECO:0000313" key="3">
    <source>
        <dbReference type="Proteomes" id="UP000298030"/>
    </source>
</evidence>
<protein>
    <submittedName>
        <fullName evidence="2">Uncharacterized protein</fullName>
    </submittedName>
</protein>
<name>A0A4Y7RU77_COPMI</name>
<evidence type="ECO:0000313" key="2">
    <source>
        <dbReference type="EMBL" id="TEB12306.1"/>
    </source>
</evidence>
<proteinExistence type="predicted"/>
<dbReference type="OrthoDB" id="3047832at2759"/>
<evidence type="ECO:0000256" key="1">
    <source>
        <dbReference type="SAM" id="MobiDB-lite"/>
    </source>
</evidence>